<name>A0A4R6XN22_9GAMM</name>
<feature type="chain" id="PRO_5020567625" evidence="2">
    <location>
        <begin position="27"/>
        <end position="1097"/>
    </location>
</feature>
<evidence type="ECO:0000313" key="4">
    <source>
        <dbReference type="Proteomes" id="UP000295724"/>
    </source>
</evidence>
<proteinExistence type="predicted"/>
<feature type="signal peptide" evidence="2">
    <location>
        <begin position="1"/>
        <end position="26"/>
    </location>
</feature>
<accession>A0A4R6XN22</accession>
<organism evidence="3 4">
    <name type="scientific">Marinicella litoralis</name>
    <dbReference type="NCBI Taxonomy" id="644220"/>
    <lineage>
        <taxon>Bacteria</taxon>
        <taxon>Pseudomonadati</taxon>
        <taxon>Pseudomonadota</taxon>
        <taxon>Gammaproteobacteria</taxon>
        <taxon>Lysobacterales</taxon>
        <taxon>Marinicellaceae</taxon>
        <taxon>Marinicella</taxon>
    </lineage>
</organism>
<dbReference type="InterPro" id="IPR052025">
    <property type="entry name" value="Xyloglucanase_GH74"/>
</dbReference>
<dbReference type="RefSeq" id="WP_099018882.1">
    <property type="nucleotide sequence ID" value="NZ_NIHB01000002.1"/>
</dbReference>
<dbReference type="AlphaFoldDB" id="A0A4R6XN22"/>
<dbReference type="Gene3D" id="2.130.10.10">
    <property type="entry name" value="YVTN repeat-like/Quinoprotein amine dehydrogenase"/>
    <property type="match status" value="5"/>
</dbReference>
<dbReference type="PANTHER" id="PTHR43739:SF5">
    <property type="entry name" value="EXO-ALPHA-SIALIDASE"/>
    <property type="match status" value="1"/>
</dbReference>
<evidence type="ECO:0000256" key="2">
    <source>
        <dbReference type="SAM" id="SignalP"/>
    </source>
</evidence>
<reference evidence="3 4" key="1">
    <citation type="submission" date="2019-03" db="EMBL/GenBank/DDBJ databases">
        <title>Genomic Encyclopedia of Type Strains, Phase IV (KMG-IV): sequencing the most valuable type-strain genomes for metagenomic binning, comparative biology and taxonomic classification.</title>
        <authorList>
            <person name="Goeker M."/>
        </authorList>
    </citation>
    <scope>NUCLEOTIDE SEQUENCE [LARGE SCALE GENOMIC DNA]</scope>
    <source>
        <strain evidence="3 4">DSM 25488</strain>
    </source>
</reference>
<dbReference type="InterPro" id="IPR015943">
    <property type="entry name" value="WD40/YVTN_repeat-like_dom_sf"/>
</dbReference>
<dbReference type="PROSITE" id="PS51257">
    <property type="entry name" value="PROKAR_LIPOPROTEIN"/>
    <property type="match status" value="1"/>
</dbReference>
<dbReference type="GO" id="GO:0010411">
    <property type="term" value="P:xyloglucan metabolic process"/>
    <property type="evidence" value="ECO:0007669"/>
    <property type="project" value="TreeGrafter"/>
</dbReference>
<evidence type="ECO:0000256" key="1">
    <source>
        <dbReference type="SAM" id="Coils"/>
    </source>
</evidence>
<sequence length="1097" mass="122526">MRYSIKLMAISAVLVFSCGFSQPLDAKAKEKAVPHPLANMPLRNIGPAMISGRISDFAFHPTKKHQFYVATAAGNLWKTTNNTITWEPIFDGEGSYSIGVIEMDPNNPNVLWVGSGENNSQRSVSYGDGVYKTTDGGKNWHNMGLKNSEHISQIWIDPNDSDTVLVASQGPLWSDGGDRGLYKTTDGGQSWDRILHIDKYTGINEFVIDPDNTDHIVASSYQRRRHVWTLINGGPGSGIHRTTDGGKTWNKVTNGLPKDHMGRIGLANAPSSPHTVYAIIEANDKEKGTYQSIDFGQTWHKQSSYVAGSPQYYNELIVDPHNENRIYSMDTFTQVSEDAGKSWTKLSDKFRHVDDHALWIDPDNTDHLYIGGDGGVYETYDRGQTWRHVRNLPLGQFYRIQPDNDEPFYNICGGTQDNNTLCAPSRTTVIHGVTNSDWRIILGGDGYEPQFDPNDPNIIYPQYQYGGLARYDKRTMERIYITPHPKEGEPAYKWNWNTPLLVSPHMSTRLYYGAEKLFRSDDRGDSWEIISPDLTQQIDRNQLKVMDRIWSVDAIAKNVSTSKYGSLIGITESPVQADLLMVGSDDGVISVSTNGGENWYSVKKFPQVPNMSYISDVLFSNHDANVAYATIDNHKRGDYKPYVLKSTDQGKSWKQISSNLPDRGSVHTIVEDHVDANLLFVGTEFGVFFTQNGGGTWHELTQLPTTAVRDLEIQQRENDLVIGTFGRGVYILDDYTPLRSSVKQLNNNTATVFPIKDSWLYIEGDLFDDREKGSSGSEFYTANNPALGATFAYYLKDGFKSLQKQRRAAEIKIEKEGGDTPYPSWEALRAEDNEEAPSVFFLVEDDKGNVVSRVPAKNSKGFHQVQWDMRYPAPDPVSLKKAKWIPYWASEPMGPLAKPGTYQATLMKRQGGELVALSDAHAFNLKSMANSPEISKNPEAVLAFKQQLAELQRSVNGANKKLSEMNNRIKHLIKAIDLTPMENEAAAQEIRELSTRLIALNVKFRGDSTIASRQEAVPWSISQRVGNLYGGLIESQADIPGNYQESMKVALSSYSSALKELHMIEADLSAFEAEAEANGAPWTPGRLPSLGINSNNL</sequence>
<dbReference type="InterPro" id="IPR036278">
    <property type="entry name" value="Sialidase_sf"/>
</dbReference>
<keyword evidence="2" id="KW-0732">Signal</keyword>
<feature type="coiled-coil region" evidence="1">
    <location>
        <begin position="941"/>
        <end position="1003"/>
    </location>
</feature>
<protein>
    <submittedName>
        <fullName evidence="3">Photosystem II stability/assembly factor-like uncharacterized protein</fullName>
    </submittedName>
</protein>
<dbReference type="PANTHER" id="PTHR43739">
    <property type="entry name" value="XYLOGLUCANASE (EUROFUNG)"/>
    <property type="match status" value="1"/>
</dbReference>
<dbReference type="Proteomes" id="UP000295724">
    <property type="component" value="Unassembled WGS sequence"/>
</dbReference>
<evidence type="ECO:0000313" key="3">
    <source>
        <dbReference type="EMBL" id="TDR17518.1"/>
    </source>
</evidence>
<keyword evidence="1" id="KW-0175">Coiled coil</keyword>
<dbReference type="EMBL" id="SNZB01000006">
    <property type="protein sequence ID" value="TDR17518.1"/>
    <property type="molecule type" value="Genomic_DNA"/>
</dbReference>
<keyword evidence="4" id="KW-1185">Reference proteome</keyword>
<dbReference type="OrthoDB" id="9813892at2"/>
<gene>
    <name evidence="3" type="ORF">C8D91_2577</name>
</gene>
<comment type="caution">
    <text evidence="3">The sequence shown here is derived from an EMBL/GenBank/DDBJ whole genome shotgun (WGS) entry which is preliminary data.</text>
</comment>
<dbReference type="CDD" id="cd15482">
    <property type="entry name" value="Sialidase_non-viral"/>
    <property type="match status" value="1"/>
</dbReference>
<dbReference type="SUPFAM" id="SSF50939">
    <property type="entry name" value="Sialidases"/>
    <property type="match status" value="2"/>
</dbReference>